<evidence type="ECO:0000313" key="1">
    <source>
        <dbReference type="EMBL" id="QDV22933.1"/>
    </source>
</evidence>
<proteinExistence type="predicted"/>
<evidence type="ECO:0000313" key="2">
    <source>
        <dbReference type="Proteomes" id="UP000318017"/>
    </source>
</evidence>
<dbReference type="EMBL" id="CP036298">
    <property type="protein sequence ID" value="QDV22933.1"/>
    <property type="molecule type" value="Genomic_DNA"/>
</dbReference>
<dbReference type="KEGG" id="ahel:Q31a_12260"/>
<reference evidence="1 2" key="1">
    <citation type="submission" date="2019-02" db="EMBL/GenBank/DDBJ databases">
        <title>Deep-cultivation of Planctomycetes and their phenomic and genomic characterization uncovers novel biology.</title>
        <authorList>
            <person name="Wiegand S."/>
            <person name="Jogler M."/>
            <person name="Boedeker C."/>
            <person name="Pinto D."/>
            <person name="Vollmers J."/>
            <person name="Rivas-Marin E."/>
            <person name="Kohn T."/>
            <person name="Peeters S.H."/>
            <person name="Heuer A."/>
            <person name="Rast P."/>
            <person name="Oberbeckmann S."/>
            <person name="Bunk B."/>
            <person name="Jeske O."/>
            <person name="Meyerdierks A."/>
            <person name="Storesund J.E."/>
            <person name="Kallscheuer N."/>
            <person name="Luecker S."/>
            <person name="Lage O.M."/>
            <person name="Pohl T."/>
            <person name="Merkel B.J."/>
            <person name="Hornburger P."/>
            <person name="Mueller R.-W."/>
            <person name="Bruemmer F."/>
            <person name="Labrenz M."/>
            <person name="Spormann A.M."/>
            <person name="Op den Camp H."/>
            <person name="Overmann J."/>
            <person name="Amann R."/>
            <person name="Jetten M.S.M."/>
            <person name="Mascher T."/>
            <person name="Medema M.H."/>
            <person name="Devos D.P."/>
            <person name="Kaster A.-K."/>
            <person name="Ovreas L."/>
            <person name="Rohde M."/>
            <person name="Galperin M.Y."/>
            <person name="Jogler C."/>
        </authorList>
    </citation>
    <scope>NUCLEOTIDE SEQUENCE [LARGE SCALE GENOMIC DNA]</scope>
    <source>
        <strain evidence="1 2">Q31a</strain>
    </source>
</reference>
<dbReference type="Proteomes" id="UP000318017">
    <property type="component" value="Chromosome"/>
</dbReference>
<dbReference type="RefSeq" id="WP_145075260.1">
    <property type="nucleotide sequence ID" value="NZ_CP036298.1"/>
</dbReference>
<protein>
    <submittedName>
        <fullName evidence="1">Uncharacterized protein</fullName>
    </submittedName>
</protein>
<accession>A0A518G2V3</accession>
<dbReference type="OrthoDB" id="271728at2"/>
<dbReference type="AlphaFoldDB" id="A0A518G2V3"/>
<sequence>MLLFFIPEAKAVSDQLLRDHGLDRIILAGRHHRETFRGPSGGQGLLIADARTPAGALEYLADKQTWSPRFGFSSLVGTFNDKPPTPRELLREKTLPGESIRMVDGHDWIVPLLRNWRPGETLDFSATLPRVMRQSPETGSFVLGDVVPQYSAIWETSLDIANTLLAQLAKDGAAELNDAITMQFVCDLLAINYTVDASIVSHLQILTPELSGRIITSALDWDTLRAHLKKLLSRSTSGGTNSDSGATPPTEA</sequence>
<gene>
    <name evidence="1" type="ORF">Q31a_12260</name>
</gene>
<organism evidence="1 2">
    <name type="scientific">Aureliella helgolandensis</name>
    <dbReference type="NCBI Taxonomy" id="2527968"/>
    <lineage>
        <taxon>Bacteria</taxon>
        <taxon>Pseudomonadati</taxon>
        <taxon>Planctomycetota</taxon>
        <taxon>Planctomycetia</taxon>
        <taxon>Pirellulales</taxon>
        <taxon>Pirellulaceae</taxon>
        <taxon>Aureliella</taxon>
    </lineage>
</organism>
<name>A0A518G2V3_9BACT</name>
<keyword evidence="2" id="KW-1185">Reference proteome</keyword>